<protein>
    <recommendedName>
        <fullName evidence="7">Fatty acid hydroxylase domain-containing protein</fullName>
    </recommendedName>
</protein>
<keyword evidence="3 6" id="KW-1133">Transmembrane helix</keyword>
<keyword evidence="9" id="KW-1185">Reference proteome</keyword>
<reference evidence="8 9" key="1">
    <citation type="submission" date="2017-07" db="EMBL/GenBank/DDBJ databases">
        <title>Sandarakinorhabdus cyanobacteriorum sp. nov., a novel bacterium isolated from cyanobacterial aggregates in a eutrophic lake.</title>
        <authorList>
            <person name="Cai H."/>
        </authorList>
    </citation>
    <scope>NUCLEOTIDE SEQUENCE [LARGE SCALE GENOMIC DNA]</scope>
    <source>
        <strain evidence="8 9">TH057</strain>
    </source>
</reference>
<feature type="region of interest" description="Disordered" evidence="5">
    <location>
        <begin position="1"/>
        <end position="22"/>
    </location>
</feature>
<keyword evidence="2 6" id="KW-0812">Transmembrane</keyword>
<evidence type="ECO:0000256" key="4">
    <source>
        <dbReference type="ARBA" id="ARBA00023136"/>
    </source>
</evidence>
<evidence type="ECO:0000256" key="5">
    <source>
        <dbReference type="SAM" id="MobiDB-lite"/>
    </source>
</evidence>
<gene>
    <name evidence="8" type="ORF">CHU93_01260</name>
</gene>
<dbReference type="InterPro" id="IPR050307">
    <property type="entry name" value="Sterol_Desaturase_Related"/>
</dbReference>
<dbReference type="Proteomes" id="UP000216991">
    <property type="component" value="Unassembled WGS sequence"/>
</dbReference>
<comment type="subcellular location">
    <subcellularLocation>
        <location evidence="1">Membrane</location>
    </subcellularLocation>
</comment>
<evidence type="ECO:0000313" key="8">
    <source>
        <dbReference type="EMBL" id="OYQ36076.1"/>
    </source>
</evidence>
<dbReference type="GO" id="GO:0016020">
    <property type="term" value="C:membrane"/>
    <property type="evidence" value="ECO:0007669"/>
    <property type="project" value="UniProtKB-SubCell"/>
</dbReference>
<dbReference type="GO" id="GO:0005506">
    <property type="term" value="F:iron ion binding"/>
    <property type="evidence" value="ECO:0007669"/>
    <property type="project" value="InterPro"/>
</dbReference>
<dbReference type="EMBL" id="NOXT01000050">
    <property type="protein sequence ID" value="OYQ36076.1"/>
    <property type="molecule type" value="Genomic_DNA"/>
</dbReference>
<evidence type="ECO:0000313" key="9">
    <source>
        <dbReference type="Proteomes" id="UP000216991"/>
    </source>
</evidence>
<dbReference type="Pfam" id="PF04116">
    <property type="entry name" value="FA_hydroxylase"/>
    <property type="match status" value="1"/>
</dbReference>
<dbReference type="InterPro" id="IPR006694">
    <property type="entry name" value="Fatty_acid_hydroxylase"/>
</dbReference>
<evidence type="ECO:0000259" key="7">
    <source>
        <dbReference type="Pfam" id="PF04116"/>
    </source>
</evidence>
<name>A0A255Z3P8_9SPHN</name>
<feature type="transmembrane region" description="Helical" evidence="6">
    <location>
        <begin position="141"/>
        <end position="162"/>
    </location>
</feature>
<feature type="transmembrane region" description="Helical" evidence="6">
    <location>
        <begin position="102"/>
        <end position="129"/>
    </location>
</feature>
<keyword evidence="4 6" id="KW-0472">Membrane</keyword>
<sequence length="339" mass="36857">MDHHHGRATAAAIDRPRPRPGGEIGLLIIGQRHRDTPPRGFQPTGLPPAAPAPYVLALMEPVLTFYRNALTGWIIGAVAFSAFGMLLAAAMGRAGALSRHALANAGVSIGFWLGNTALAPAALFVALVLGNLLFAAGWPQLPAGAITALPFWGQLLLFSILYDFTEYWVHRALHTGPLWPIHAIHHSDTAVNGFTTLRVHLFEPFLVRLAVIFTMGWAGIPAEVKGAGLAISLMHNCYVHFDLDWDHGPLRWLIASPRFHRLHHVDHPSVHHRNLANIFPVWDIMFGTWAGTGRLQGDFGAAKSGVPDRDFLALWLWPFTQWAKPGKNQPAGSGGSSGT</sequence>
<organism evidence="8 9">
    <name type="scientific">Sandarakinorhabdus cyanobacteriorum</name>
    <dbReference type="NCBI Taxonomy" id="1981098"/>
    <lineage>
        <taxon>Bacteria</taxon>
        <taxon>Pseudomonadati</taxon>
        <taxon>Pseudomonadota</taxon>
        <taxon>Alphaproteobacteria</taxon>
        <taxon>Sphingomonadales</taxon>
        <taxon>Sphingosinicellaceae</taxon>
        <taxon>Sandarakinorhabdus</taxon>
    </lineage>
</organism>
<dbReference type="PANTHER" id="PTHR11863">
    <property type="entry name" value="STEROL DESATURASE"/>
    <property type="match status" value="1"/>
</dbReference>
<feature type="domain" description="Fatty acid hydroxylase" evidence="7">
    <location>
        <begin position="156"/>
        <end position="288"/>
    </location>
</feature>
<dbReference type="AlphaFoldDB" id="A0A255Z3P8"/>
<accession>A0A255Z3P8</accession>
<proteinExistence type="predicted"/>
<dbReference type="GO" id="GO:0008610">
    <property type="term" value="P:lipid biosynthetic process"/>
    <property type="evidence" value="ECO:0007669"/>
    <property type="project" value="InterPro"/>
</dbReference>
<evidence type="ECO:0000256" key="6">
    <source>
        <dbReference type="SAM" id="Phobius"/>
    </source>
</evidence>
<evidence type="ECO:0000256" key="1">
    <source>
        <dbReference type="ARBA" id="ARBA00004370"/>
    </source>
</evidence>
<comment type="caution">
    <text evidence="8">The sequence shown here is derived from an EMBL/GenBank/DDBJ whole genome shotgun (WGS) entry which is preliminary data.</text>
</comment>
<evidence type="ECO:0000256" key="3">
    <source>
        <dbReference type="ARBA" id="ARBA00022989"/>
    </source>
</evidence>
<evidence type="ECO:0000256" key="2">
    <source>
        <dbReference type="ARBA" id="ARBA00022692"/>
    </source>
</evidence>
<feature type="transmembrane region" description="Helical" evidence="6">
    <location>
        <begin position="70"/>
        <end position="90"/>
    </location>
</feature>
<dbReference type="OrthoDB" id="9770329at2"/>
<dbReference type="GO" id="GO:0016491">
    <property type="term" value="F:oxidoreductase activity"/>
    <property type="evidence" value="ECO:0007669"/>
    <property type="project" value="InterPro"/>
</dbReference>